<dbReference type="AlphaFoldDB" id="A0A8T0WM46"/>
<dbReference type="Pfam" id="PF00161">
    <property type="entry name" value="RIP"/>
    <property type="match status" value="3"/>
</dbReference>
<gene>
    <name evidence="2" type="ORF">PVAP13_1NG266119</name>
</gene>
<dbReference type="Proteomes" id="UP000823388">
    <property type="component" value="Chromosome 1N"/>
</dbReference>
<dbReference type="PANTHER" id="PTHR33453:SF37">
    <property type="entry name" value="RRNA N-GLYCOSYLASE"/>
    <property type="match status" value="1"/>
</dbReference>
<keyword evidence="1" id="KW-0800">Toxin</keyword>
<dbReference type="OrthoDB" id="694753at2759"/>
<evidence type="ECO:0008006" key="4">
    <source>
        <dbReference type="Google" id="ProtNLM"/>
    </source>
</evidence>
<organism evidence="2 3">
    <name type="scientific">Panicum virgatum</name>
    <name type="common">Blackwell switchgrass</name>
    <dbReference type="NCBI Taxonomy" id="38727"/>
    <lineage>
        <taxon>Eukaryota</taxon>
        <taxon>Viridiplantae</taxon>
        <taxon>Streptophyta</taxon>
        <taxon>Embryophyta</taxon>
        <taxon>Tracheophyta</taxon>
        <taxon>Spermatophyta</taxon>
        <taxon>Magnoliopsida</taxon>
        <taxon>Liliopsida</taxon>
        <taxon>Poales</taxon>
        <taxon>Poaceae</taxon>
        <taxon>PACMAD clade</taxon>
        <taxon>Panicoideae</taxon>
        <taxon>Panicodae</taxon>
        <taxon>Paniceae</taxon>
        <taxon>Panicinae</taxon>
        <taxon>Panicum</taxon>
        <taxon>Panicum sect. Hiantes</taxon>
    </lineage>
</organism>
<comment type="similarity">
    <text evidence="1">Belongs to the ribosome-inactivating protein family.</text>
</comment>
<dbReference type="Gene3D" id="3.40.420.10">
    <property type="entry name" value="Ricin (A subunit), domain 1"/>
    <property type="match status" value="3"/>
</dbReference>
<protein>
    <recommendedName>
        <fullName evidence="4">rRNA N-glycosidase</fullName>
    </recommendedName>
</protein>
<accession>A0A8T0WM46</accession>
<dbReference type="InterPro" id="IPR036041">
    <property type="entry name" value="Ribosome-inact_prot_sf"/>
</dbReference>
<dbReference type="GO" id="GO:0017148">
    <property type="term" value="P:negative regulation of translation"/>
    <property type="evidence" value="ECO:0007669"/>
    <property type="project" value="UniProtKB-KW"/>
</dbReference>
<keyword evidence="1" id="KW-0378">Hydrolase</keyword>
<comment type="caution">
    <text evidence="2">The sequence shown here is derived from an EMBL/GenBank/DDBJ whole genome shotgun (WGS) entry which is preliminary data.</text>
</comment>
<name>A0A8T0WM46_PANVG</name>
<evidence type="ECO:0000313" key="2">
    <source>
        <dbReference type="EMBL" id="KAG2650092.1"/>
    </source>
</evidence>
<dbReference type="InterPro" id="IPR001574">
    <property type="entry name" value="Ribosome_inactivat_prot"/>
</dbReference>
<keyword evidence="3" id="KW-1185">Reference proteome</keyword>
<evidence type="ECO:0000256" key="1">
    <source>
        <dbReference type="RuleBase" id="RU004915"/>
    </source>
</evidence>
<dbReference type="GO" id="GO:0006952">
    <property type="term" value="P:defense response"/>
    <property type="evidence" value="ECO:0007669"/>
    <property type="project" value="UniProtKB-KW"/>
</dbReference>
<sequence length="1217" mass="138903">MFVCWEVRRRYNSRGSLGITNSVKGAAHLEIIKKEKEKPYAIVTFKDAQLASNAVPLVNKKDLNGKEIAASIFVHGQYIIEDKPRKYKDFIGRLRNLVARRNDGALEYIDEGEDGKSGTTNPVVLGEQRGGQRPNRWIHIKLFAKDSEESTTLVIRDDNLYVKGFTGRDGRWFELCEAREPENEKLPKEIYRNPTRLTWGSKYDNLMKLNDREQVKETLKNTKLGKDFAARAVLRLSRYCQEDVENNDDIPVRVGLAGLIVMICESARFNPILDNIADSRSWNQGRGLAALKDLAGLIWNWKNMSAALLKWRNSRGKDPWNGQCGADTLKQVTKYVKLVLKAKDRRNEVHVEVLGVSANLDVGDINVIDEYNRLQNIYTKKQGHDANKDRDATNKLVTGTISSVSEQHRFTELELNVCDTGTGISSGREWFVMRFNLPHPEHGVEDTVIERRWDCRKEQDGDATELVNRTIGLDDAGHKIVVSYLVMSNAKEAKVVVKLAGKHAYLRQRIIWGNGGSKYTAYGKITAQIVGLEHHPIVLFRKAKEEAIPIERLTLSLDRSVVQVPQGKGLQIDMKGLHVITEVDESPRNRGPQITESFKPRELQVNGKPVIFPYGESSPNTSADDVVGEVQVNVNWETRARNKSESSHPGQALNFDINCFATSIANLRKIVAHRDNNPGTTEYVHGHPVLARPRANQPPRWIRITLLAADEEKSSTIIAVRDDNCCGFGFRNQSGVWYDLGNRALPAEYNSVPLDWGVSSKDTTLSVVKDWDEAISYKDILNVKDWNEAVSNLESSVKQGKNFAKQAVRTLWRYPDVEEGVNPRLALAGLMVMVCESAKLNTLYEYFVERWDTGSGRQSFSELRLMDHIRNWGDISRALLYWRDHRYCKWHKYLPKETMDIISRGVDPSENISDRADQAQRIVHLVFNWQDQIDMEYDIEDKEGFTAFIGKLRKKLAYHFDREDLLDRRLDLPAAFSSARDNNHPVLARYRAGQPARWFHIKLKLVERNKEEKSTTLAIRDDNLLVVGFMNEKGIWYELPNLFKQSTGSGILPAEYNSKPLYWDWSRETMRDLLAGFYPGQPSTFLRNLSSHDPAKGSAIRELMGLTIMVCESARLNSICDFFASGGVGDKFADTRHYKYWKYDNIKEDDFIEDLLRHITNWDLLSDALLTWKDGGYSYNISDEEKLKNTLVAIHLVLNRQPPPRLYEIYEDSSSAS</sequence>
<keyword evidence="1" id="KW-0611">Plant defense</keyword>
<evidence type="ECO:0000313" key="3">
    <source>
        <dbReference type="Proteomes" id="UP000823388"/>
    </source>
</evidence>
<comment type="catalytic activity">
    <reaction evidence="1">
        <text>Endohydrolysis of the N-glycosidic bond at one specific adenosine on the 28S rRNA.</text>
        <dbReference type="EC" id="3.2.2.22"/>
    </reaction>
</comment>
<dbReference type="PANTHER" id="PTHR33453">
    <property type="match status" value="1"/>
</dbReference>
<proteinExistence type="inferred from homology"/>
<reference evidence="2" key="1">
    <citation type="submission" date="2020-05" db="EMBL/GenBank/DDBJ databases">
        <title>WGS assembly of Panicum virgatum.</title>
        <authorList>
            <person name="Lovell J.T."/>
            <person name="Jenkins J."/>
            <person name="Shu S."/>
            <person name="Juenger T.E."/>
            <person name="Schmutz J."/>
        </authorList>
    </citation>
    <scope>NUCLEOTIDE SEQUENCE</scope>
    <source>
        <strain evidence="2">AP13</strain>
    </source>
</reference>
<dbReference type="EMBL" id="CM029038">
    <property type="protein sequence ID" value="KAG2650092.1"/>
    <property type="molecule type" value="Genomic_DNA"/>
</dbReference>
<dbReference type="SUPFAM" id="SSF56371">
    <property type="entry name" value="Ribosome inactivating proteins (RIP)"/>
    <property type="match status" value="3"/>
</dbReference>
<keyword evidence="1" id="KW-0652">Protein synthesis inhibitor</keyword>
<dbReference type="GO" id="GO:0030598">
    <property type="term" value="F:rRNA N-glycosylase activity"/>
    <property type="evidence" value="ECO:0007669"/>
    <property type="project" value="UniProtKB-EC"/>
</dbReference>
<dbReference type="InterPro" id="IPR016138">
    <property type="entry name" value="Ribosome_inactivat_prot_sub1"/>
</dbReference>
<dbReference type="GO" id="GO:0090729">
    <property type="term" value="F:toxin activity"/>
    <property type="evidence" value="ECO:0007669"/>
    <property type="project" value="UniProtKB-KW"/>
</dbReference>